<name>E0W0D1_PEDHC</name>
<keyword evidence="6" id="KW-0804">Transcription</keyword>
<evidence type="ECO:0000256" key="8">
    <source>
        <dbReference type="PROSITE-ProRule" id="PRU00042"/>
    </source>
</evidence>
<feature type="region of interest" description="Disordered" evidence="9">
    <location>
        <begin position="181"/>
        <end position="205"/>
    </location>
</feature>
<evidence type="ECO:0000313" key="12">
    <source>
        <dbReference type="EnsemblMetazoa" id="PHUM550170-PA"/>
    </source>
</evidence>
<accession>E0W0D1</accession>
<keyword evidence="7" id="KW-0539">Nucleus</keyword>
<protein>
    <recommendedName>
        <fullName evidence="10">C2H2-type domain-containing protein</fullName>
    </recommendedName>
</protein>
<evidence type="ECO:0000313" key="11">
    <source>
        <dbReference type="EMBL" id="EEB19087.1"/>
    </source>
</evidence>
<evidence type="ECO:0000256" key="6">
    <source>
        <dbReference type="ARBA" id="ARBA00023163"/>
    </source>
</evidence>
<dbReference type="EMBL" id="AAZO01006691">
    <property type="status" value="NOT_ANNOTATED_CDS"/>
    <property type="molecule type" value="Genomic_DNA"/>
</dbReference>
<dbReference type="InterPro" id="IPR036236">
    <property type="entry name" value="Znf_C2H2_sf"/>
</dbReference>
<dbReference type="AlphaFoldDB" id="E0W0D1"/>
<dbReference type="InParanoid" id="E0W0D1"/>
<dbReference type="HOGENOM" id="CLU_759320_0_0_1"/>
<comment type="subcellular location">
    <subcellularLocation>
        <location evidence="1">Nucleus</location>
    </subcellularLocation>
</comment>
<dbReference type="SMART" id="SM00451">
    <property type="entry name" value="ZnF_U1"/>
    <property type="match status" value="2"/>
</dbReference>
<dbReference type="Proteomes" id="UP000009046">
    <property type="component" value="Unassembled WGS sequence"/>
</dbReference>
<dbReference type="SUPFAM" id="SSF57667">
    <property type="entry name" value="beta-beta-alpha zinc fingers"/>
    <property type="match status" value="1"/>
</dbReference>
<dbReference type="OrthoDB" id="8823111at2759"/>
<feature type="region of interest" description="Disordered" evidence="9">
    <location>
        <begin position="1"/>
        <end position="25"/>
    </location>
</feature>
<dbReference type="KEGG" id="phu:Phum_PHUM550170"/>
<evidence type="ECO:0000256" key="3">
    <source>
        <dbReference type="ARBA" id="ARBA00022771"/>
    </source>
</evidence>
<dbReference type="CTD" id="8234606"/>
<dbReference type="EnsemblMetazoa" id="PHUM550170-RA">
    <property type="protein sequence ID" value="PHUM550170-PA"/>
    <property type="gene ID" value="PHUM550170"/>
</dbReference>
<feature type="domain" description="C2H2-type" evidence="10">
    <location>
        <begin position="214"/>
        <end position="241"/>
    </location>
</feature>
<keyword evidence="5" id="KW-0805">Transcription regulation</keyword>
<reference evidence="11" key="2">
    <citation type="submission" date="2007-04" db="EMBL/GenBank/DDBJ databases">
        <title>The genome of the human body louse.</title>
        <authorList>
            <consortium name="The Human Body Louse Genome Consortium"/>
            <person name="Kirkness E."/>
            <person name="Walenz B."/>
            <person name="Hass B."/>
            <person name="Bruggner R."/>
            <person name="Strausberg R."/>
        </authorList>
    </citation>
    <scope>NUCLEOTIDE SEQUENCE</scope>
    <source>
        <strain evidence="11">USDA</strain>
    </source>
</reference>
<dbReference type="Gene3D" id="3.30.160.60">
    <property type="entry name" value="Classic Zinc Finger"/>
    <property type="match status" value="2"/>
</dbReference>
<dbReference type="RefSeq" id="XP_002431825.1">
    <property type="nucleotide sequence ID" value="XM_002431780.1"/>
</dbReference>
<keyword evidence="3 8" id="KW-0863">Zinc-finger</keyword>
<keyword evidence="4" id="KW-0862">Zinc</keyword>
<sequence length="365" mass="40735">MDRYIVNNNVSGQTGEQPGPENKGLDVGVNAGGESTVITNDPQTTYIIHPGTSKMIEAASFKLDAEDHHGDMEDIESDSQFGTKQIVDNQFSENVSNTTYIIDNNSSSSIDGVRIANHSFVPVVDSSLYNISVAGGTAQYTIGGVVNPGVGNYIIEAPAYIVETKPVETHAMYIPQPEDCGQTVQQPEVEEERKPGKTKKATEKKKKEQEVGPFFCYVCSAQFHTSASLRFHSYHHNRKSKRFSCIGCEKAFEKDKEKEEHELSCEVNYTKNKFKCIFCDLPFGTPKSLRNHENKHRPVKKTKKYKHMCICIKCNKAFDAINTLKMHIKKIHGGNAGSDKKKKKKKADETLPVDGGNEIKFDNFE</sequence>
<feature type="compositionally biased region" description="Polar residues" evidence="9">
    <location>
        <begin position="1"/>
        <end position="16"/>
    </location>
</feature>
<dbReference type="PROSITE" id="PS00028">
    <property type="entry name" value="ZINC_FINGER_C2H2_1"/>
    <property type="match status" value="3"/>
</dbReference>
<dbReference type="GO" id="GO:0005634">
    <property type="term" value="C:nucleus"/>
    <property type="evidence" value="ECO:0007669"/>
    <property type="project" value="UniProtKB-SubCell"/>
</dbReference>
<dbReference type="GeneID" id="8234606"/>
<dbReference type="VEuPathDB" id="VectorBase:PHUM550170"/>
<evidence type="ECO:0000256" key="4">
    <source>
        <dbReference type="ARBA" id="ARBA00022833"/>
    </source>
</evidence>
<reference evidence="11" key="1">
    <citation type="submission" date="2007-04" db="EMBL/GenBank/DDBJ databases">
        <title>Annotation of Pediculus humanus corporis strain USDA.</title>
        <authorList>
            <person name="Kirkness E."/>
            <person name="Hannick L."/>
            <person name="Hass B."/>
            <person name="Bruggner R."/>
            <person name="Lawson D."/>
            <person name="Bidwell S."/>
            <person name="Joardar V."/>
            <person name="Caler E."/>
            <person name="Walenz B."/>
            <person name="Inman J."/>
            <person name="Schobel S."/>
            <person name="Galinsky K."/>
            <person name="Amedeo P."/>
            <person name="Strausberg R."/>
        </authorList>
    </citation>
    <scope>NUCLEOTIDE SEQUENCE</scope>
    <source>
        <strain evidence="11">USDA</strain>
    </source>
</reference>
<feature type="domain" description="C2H2-type" evidence="10">
    <location>
        <begin position="274"/>
        <end position="301"/>
    </location>
</feature>
<keyword evidence="2" id="KW-0479">Metal-binding</keyword>
<gene>
    <name evidence="12" type="primary">8234606</name>
    <name evidence="11" type="ORF">Phum_PHUM550170</name>
</gene>
<dbReference type="GO" id="GO:0003676">
    <property type="term" value="F:nucleic acid binding"/>
    <property type="evidence" value="ECO:0007669"/>
    <property type="project" value="InterPro"/>
</dbReference>
<dbReference type="InterPro" id="IPR051061">
    <property type="entry name" value="Zinc_finger_trans_reg"/>
</dbReference>
<evidence type="ECO:0000256" key="7">
    <source>
        <dbReference type="ARBA" id="ARBA00023242"/>
    </source>
</evidence>
<feature type="region of interest" description="Disordered" evidence="9">
    <location>
        <begin position="332"/>
        <end position="356"/>
    </location>
</feature>
<dbReference type="GO" id="GO:0006357">
    <property type="term" value="P:regulation of transcription by RNA polymerase II"/>
    <property type="evidence" value="ECO:0007669"/>
    <property type="project" value="TreeGrafter"/>
</dbReference>
<evidence type="ECO:0000259" key="10">
    <source>
        <dbReference type="PROSITE" id="PS50157"/>
    </source>
</evidence>
<reference evidence="12" key="3">
    <citation type="submission" date="2020-05" db="UniProtKB">
        <authorList>
            <consortium name="EnsemblMetazoa"/>
        </authorList>
    </citation>
    <scope>IDENTIFICATION</scope>
    <source>
        <strain evidence="12">USDA</strain>
    </source>
</reference>
<evidence type="ECO:0000313" key="13">
    <source>
        <dbReference type="Proteomes" id="UP000009046"/>
    </source>
</evidence>
<evidence type="ECO:0000256" key="2">
    <source>
        <dbReference type="ARBA" id="ARBA00022723"/>
    </source>
</evidence>
<dbReference type="SMART" id="SM00355">
    <property type="entry name" value="ZnF_C2H2"/>
    <property type="match status" value="3"/>
</dbReference>
<dbReference type="PANTHER" id="PTHR46179:SF13">
    <property type="entry name" value="C2H2-TYPE DOMAIN-CONTAINING PROTEIN"/>
    <property type="match status" value="1"/>
</dbReference>
<dbReference type="InterPro" id="IPR003604">
    <property type="entry name" value="Matrin/U1-like-C_Znf_C2H2"/>
</dbReference>
<dbReference type="PANTHER" id="PTHR46179">
    <property type="entry name" value="ZINC FINGER PROTEIN"/>
    <property type="match status" value="1"/>
</dbReference>
<dbReference type="GO" id="GO:0008270">
    <property type="term" value="F:zinc ion binding"/>
    <property type="evidence" value="ECO:0007669"/>
    <property type="project" value="UniProtKB-KW"/>
</dbReference>
<dbReference type="eggNOG" id="KOG1721">
    <property type="taxonomic scope" value="Eukaryota"/>
</dbReference>
<organism>
    <name type="scientific">Pediculus humanus subsp. corporis</name>
    <name type="common">Body louse</name>
    <dbReference type="NCBI Taxonomy" id="121224"/>
    <lineage>
        <taxon>Eukaryota</taxon>
        <taxon>Metazoa</taxon>
        <taxon>Ecdysozoa</taxon>
        <taxon>Arthropoda</taxon>
        <taxon>Hexapoda</taxon>
        <taxon>Insecta</taxon>
        <taxon>Pterygota</taxon>
        <taxon>Neoptera</taxon>
        <taxon>Paraneoptera</taxon>
        <taxon>Psocodea</taxon>
        <taxon>Troctomorpha</taxon>
        <taxon>Phthiraptera</taxon>
        <taxon>Anoplura</taxon>
        <taxon>Pediculidae</taxon>
        <taxon>Pediculus</taxon>
    </lineage>
</organism>
<feature type="domain" description="C2H2-type" evidence="10">
    <location>
        <begin position="307"/>
        <end position="337"/>
    </location>
</feature>
<dbReference type="EMBL" id="DS235858">
    <property type="protein sequence ID" value="EEB19087.1"/>
    <property type="molecule type" value="Genomic_DNA"/>
</dbReference>
<dbReference type="InterPro" id="IPR013087">
    <property type="entry name" value="Znf_C2H2_type"/>
</dbReference>
<dbReference type="PROSITE" id="PS50157">
    <property type="entry name" value="ZINC_FINGER_C2H2_2"/>
    <property type="match status" value="3"/>
</dbReference>
<proteinExistence type="predicted"/>
<evidence type="ECO:0000256" key="5">
    <source>
        <dbReference type="ARBA" id="ARBA00023015"/>
    </source>
</evidence>
<evidence type="ECO:0000256" key="9">
    <source>
        <dbReference type="SAM" id="MobiDB-lite"/>
    </source>
</evidence>
<evidence type="ECO:0000256" key="1">
    <source>
        <dbReference type="ARBA" id="ARBA00004123"/>
    </source>
</evidence>
<keyword evidence="13" id="KW-1185">Reference proteome</keyword>